<sequence length="425" mass="47690">MDIIDCDNLVIEENEFSSGSFSKVYKGCYFGNPVCVKVIKKEAVIDKEMLKFIDSEINILRDLLYQPHKNIIKFIGIGEKESLLFLVTELINGGDLGTALMNKSIPMSWNLRIKIARDIAEGMAHLHSKNIMHRDLKSNNLLVGKHWNIKICDFGFAKELQNPLTNTICGSENFMGPEVILGIKYGIAADIYSYGMVLIELITRQDIEERLPQNSFDLDYEELEKKIPKDCPRDFYELVLKCTSYYAKDRPTFKEIIVMLDDIIENIKQQQLALGGMNSPRVVPELIPDPKFDESSIDQWFMLSLLPEDCLDNPTSTTSLEDRDENVNSGNSGVESTNSCKKSNDSIQSYSSDTNSIGSFESISAEKINSNNNGNNTNNKEISDNLSNSTSTNSIKSNSSTSSSSSSSSTKSKKRLSWYKTCSIN</sequence>
<gene>
    <name evidence="12" type="ORF">DLAC_06974</name>
</gene>
<dbReference type="GO" id="GO:0004674">
    <property type="term" value="F:protein serine/threonine kinase activity"/>
    <property type="evidence" value="ECO:0007669"/>
    <property type="project" value="UniProtKB-KW"/>
</dbReference>
<dbReference type="CDD" id="cd13999">
    <property type="entry name" value="STKc_MAP3K-like"/>
    <property type="match status" value="1"/>
</dbReference>
<evidence type="ECO:0000256" key="10">
    <source>
        <dbReference type="SAM" id="MobiDB-lite"/>
    </source>
</evidence>
<dbReference type="PANTHER" id="PTHR46485:SF5">
    <property type="entry name" value="CENTER DIVIDER, ISOFORM A"/>
    <property type="match status" value="1"/>
</dbReference>
<dbReference type="Proteomes" id="UP000076078">
    <property type="component" value="Unassembled WGS sequence"/>
</dbReference>
<dbReference type="STRING" id="361077.A0A151ZDV0"/>
<dbReference type="InterPro" id="IPR001245">
    <property type="entry name" value="Ser-Thr/Tyr_kinase_cat_dom"/>
</dbReference>
<keyword evidence="7" id="KW-0067">ATP-binding</keyword>
<keyword evidence="5" id="KW-0547">Nucleotide-binding</keyword>
<evidence type="ECO:0000256" key="9">
    <source>
        <dbReference type="ARBA" id="ARBA00048679"/>
    </source>
</evidence>
<dbReference type="AlphaFoldDB" id="A0A151ZDV0"/>
<keyword evidence="3" id="KW-0723">Serine/threonine-protein kinase</keyword>
<keyword evidence="4" id="KW-0808">Transferase</keyword>
<dbReference type="Gene3D" id="1.10.510.10">
    <property type="entry name" value="Transferase(Phosphotransferase) domain 1"/>
    <property type="match status" value="1"/>
</dbReference>
<dbReference type="InParanoid" id="A0A151ZDV0"/>
<accession>A0A151ZDV0</accession>
<comment type="catalytic activity">
    <reaction evidence="9">
        <text>L-seryl-[protein] + ATP = O-phospho-L-seryl-[protein] + ADP + H(+)</text>
        <dbReference type="Rhea" id="RHEA:17989"/>
        <dbReference type="Rhea" id="RHEA-COMP:9863"/>
        <dbReference type="Rhea" id="RHEA-COMP:11604"/>
        <dbReference type="ChEBI" id="CHEBI:15378"/>
        <dbReference type="ChEBI" id="CHEBI:29999"/>
        <dbReference type="ChEBI" id="CHEBI:30616"/>
        <dbReference type="ChEBI" id="CHEBI:83421"/>
        <dbReference type="ChEBI" id="CHEBI:456216"/>
        <dbReference type="EC" id="2.7.11.1"/>
    </reaction>
</comment>
<dbReference type="GO" id="GO:0005524">
    <property type="term" value="F:ATP binding"/>
    <property type="evidence" value="ECO:0007669"/>
    <property type="project" value="UniProtKB-KW"/>
</dbReference>
<evidence type="ECO:0000256" key="5">
    <source>
        <dbReference type="ARBA" id="ARBA00022741"/>
    </source>
</evidence>
<reference evidence="12 13" key="1">
    <citation type="submission" date="2015-12" db="EMBL/GenBank/DDBJ databases">
        <title>Dictyostelia acquired genes for synthesis and detection of signals that induce cell-type specialization by lateral gene transfer from prokaryotes.</title>
        <authorList>
            <person name="Gloeckner G."/>
            <person name="Schaap P."/>
        </authorList>
    </citation>
    <scope>NUCLEOTIDE SEQUENCE [LARGE SCALE GENOMIC DNA]</scope>
    <source>
        <strain evidence="12 13">TK</strain>
    </source>
</reference>
<dbReference type="SMART" id="SM00220">
    <property type="entry name" value="S_TKc"/>
    <property type="match status" value="1"/>
</dbReference>
<evidence type="ECO:0000313" key="13">
    <source>
        <dbReference type="Proteomes" id="UP000076078"/>
    </source>
</evidence>
<feature type="region of interest" description="Disordered" evidence="10">
    <location>
        <begin position="314"/>
        <end position="354"/>
    </location>
</feature>
<dbReference type="Gene3D" id="3.30.200.20">
    <property type="entry name" value="Phosphorylase Kinase, domain 1"/>
    <property type="match status" value="1"/>
</dbReference>
<dbReference type="PANTHER" id="PTHR46485">
    <property type="entry name" value="LIM DOMAIN KINASE 1"/>
    <property type="match status" value="1"/>
</dbReference>
<evidence type="ECO:0000259" key="11">
    <source>
        <dbReference type="PROSITE" id="PS50011"/>
    </source>
</evidence>
<dbReference type="FunCoup" id="A0A151ZDV0">
    <property type="interactions" value="18"/>
</dbReference>
<keyword evidence="6 12" id="KW-0418">Kinase</keyword>
<name>A0A151ZDV0_TIELA</name>
<dbReference type="InterPro" id="IPR008271">
    <property type="entry name" value="Ser/Thr_kinase_AS"/>
</dbReference>
<organism evidence="12 13">
    <name type="scientific">Tieghemostelium lacteum</name>
    <name type="common">Slime mold</name>
    <name type="synonym">Dictyostelium lacteum</name>
    <dbReference type="NCBI Taxonomy" id="361077"/>
    <lineage>
        <taxon>Eukaryota</taxon>
        <taxon>Amoebozoa</taxon>
        <taxon>Evosea</taxon>
        <taxon>Eumycetozoa</taxon>
        <taxon>Dictyostelia</taxon>
        <taxon>Dictyosteliales</taxon>
        <taxon>Raperosteliaceae</taxon>
        <taxon>Tieghemostelium</taxon>
    </lineage>
</organism>
<dbReference type="Pfam" id="PF00069">
    <property type="entry name" value="Pkinase"/>
    <property type="match status" value="1"/>
</dbReference>
<comment type="catalytic activity">
    <reaction evidence="8">
        <text>L-threonyl-[protein] + ATP = O-phospho-L-threonyl-[protein] + ADP + H(+)</text>
        <dbReference type="Rhea" id="RHEA:46608"/>
        <dbReference type="Rhea" id="RHEA-COMP:11060"/>
        <dbReference type="Rhea" id="RHEA-COMP:11605"/>
        <dbReference type="ChEBI" id="CHEBI:15378"/>
        <dbReference type="ChEBI" id="CHEBI:30013"/>
        <dbReference type="ChEBI" id="CHEBI:30616"/>
        <dbReference type="ChEBI" id="CHEBI:61977"/>
        <dbReference type="ChEBI" id="CHEBI:456216"/>
        <dbReference type="EC" id="2.7.11.1"/>
    </reaction>
</comment>
<dbReference type="PRINTS" id="PR00109">
    <property type="entry name" value="TYRKINASE"/>
</dbReference>
<dbReference type="InterPro" id="IPR050940">
    <property type="entry name" value="Actin_reg-Ser/Thr_kinase"/>
</dbReference>
<proteinExistence type="inferred from homology"/>
<dbReference type="InterPro" id="IPR011009">
    <property type="entry name" value="Kinase-like_dom_sf"/>
</dbReference>
<evidence type="ECO:0000256" key="6">
    <source>
        <dbReference type="ARBA" id="ARBA00022777"/>
    </source>
</evidence>
<dbReference type="PROSITE" id="PS50011">
    <property type="entry name" value="PROTEIN_KINASE_DOM"/>
    <property type="match status" value="1"/>
</dbReference>
<dbReference type="PROSITE" id="PS00108">
    <property type="entry name" value="PROTEIN_KINASE_ST"/>
    <property type="match status" value="1"/>
</dbReference>
<evidence type="ECO:0000256" key="8">
    <source>
        <dbReference type="ARBA" id="ARBA00047899"/>
    </source>
</evidence>
<dbReference type="EC" id="2.7.11.1" evidence="2"/>
<comment type="caution">
    <text evidence="12">The sequence shown here is derived from an EMBL/GenBank/DDBJ whole genome shotgun (WGS) entry which is preliminary data.</text>
</comment>
<evidence type="ECO:0000256" key="7">
    <source>
        <dbReference type="ARBA" id="ARBA00022840"/>
    </source>
</evidence>
<evidence type="ECO:0000256" key="3">
    <source>
        <dbReference type="ARBA" id="ARBA00022527"/>
    </source>
</evidence>
<evidence type="ECO:0000256" key="1">
    <source>
        <dbReference type="ARBA" id="ARBA00005843"/>
    </source>
</evidence>
<dbReference type="SUPFAM" id="SSF56112">
    <property type="entry name" value="Protein kinase-like (PK-like)"/>
    <property type="match status" value="1"/>
</dbReference>
<comment type="similarity">
    <text evidence="1">Belongs to the protein kinase superfamily. TKL Ser/Thr protein kinase family.</text>
</comment>
<feature type="compositionally biased region" description="Low complexity" evidence="10">
    <location>
        <begin position="369"/>
        <end position="410"/>
    </location>
</feature>
<dbReference type="InterPro" id="IPR000719">
    <property type="entry name" value="Prot_kinase_dom"/>
</dbReference>
<evidence type="ECO:0000313" key="12">
    <source>
        <dbReference type="EMBL" id="KYQ92133.1"/>
    </source>
</evidence>
<evidence type="ECO:0000256" key="2">
    <source>
        <dbReference type="ARBA" id="ARBA00012513"/>
    </source>
</evidence>
<keyword evidence="13" id="KW-1185">Reference proteome</keyword>
<dbReference type="EMBL" id="LODT01000031">
    <property type="protein sequence ID" value="KYQ92133.1"/>
    <property type="molecule type" value="Genomic_DNA"/>
</dbReference>
<feature type="domain" description="Protein kinase" evidence="11">
    <location>
        <begin position="10"/>
        <end position="264"/>
    </location>
</feature>
<protein>
    <recommendedName>
        <fullName evidence="2">non-specific serine/threonine protein kinase</fullName>
        <ecNumber evidence="2">2.7.11.1</ecNumber>
    </recommendedName>
</protein>
<evidence type="ECO:0000256" key="4">
    <source>
        <dbReference type="ARBA" id="ARBA00022679"/>
    </source>
</evidence>
<dbReference type="OMA" id="KPKLMIV"/>
<dbReference type="OrthoDB" id="15958at2759"/>
<feature type="region of interest" description="Disordered" evidence="10">
    <location>
        <begin position="368"/>
        <end position="425"/>
    </location>
</feature>
<feature type="compositionally biased region" description="Polar residues" evidence="10">
    <location>
        <begin position="327"/>
        <end position="354"/>
    </location>
</feature>